<feature type="transmembrane region" description="Helical" evidence="1">
    <location>
        <begin position="120"/>
        <end position="143"/>
    </location>
</feature>
<keyword evidence="1" id="KW-0472">Membrane</keyword>
<sequence length="516" mass="57808">MEKTNLTVGAFSVPFVAGFVEEDDQVVPNLKSLKQFAAMLSDYGPFNLTFILPEEGQLGVLTETGYHDGVLGLLQEGKADMCFLPLPLDTQKAPGYFASVISEEEFYIVSVRNLYKDDSAIISSLTSISVVPLLLAVLLISIMELITVKYFKIAALVTSIYQGFGVSMRQHFTRRSSWLCLIQMLILMFPVFVFNAAFSTQTIVGTADYKIDTLRDIIDQGKIPFFIEGVSMHDYFKAKVTKDYADNYERAVAEGFKEPFPLGPIPSLERKELMVTFISGVGKKLGPLATSSSDLLAPNQEQYYSAKPFHKSLQAVLFSYNASKLLRNNFDILSRRVIQSGITKKIEGDIYIDFILSFNPATLYDFHKSEVPRKVVDLMLTRTGYNDGVLGSLQEELRTTRLIHRKMSAVRETFFIGNVSMHDYFKVKVTKDYADNYERAVTGSLGPIPSLEQKELMVTFISGVAKKLAPLAASSSDLLKPNQEQYFSAKPFHRSIQAMLFSYNTSEPTSKRVVTL</sequence>
<protein>
    <submittedName>
        <fullName evidence="2">Uncharacterized protein</fullName>
    </submittedName>
</protein>
<evidence type="ECO:0000256" key="1">
    <source>
        <dbReference type="SAM" id="Phobius"/>
    </source>
</evidence>
<evidence type="ECO:0000313" key="2">
    <source>
        <dbReference type="EnsemblMetazoa" id="tetur15g01310.1"/>
    </source>
</evidence>
<dbReference type="Proteomes" id="UP000015104">
    <property type="component" value="Unassembled WGS sequence"/>
</dbReference>
<reference evidence="3" key="1">
    <citation type="submission" date="2011-08" db="EMBL/GenBank/DDBJ databases">
        <authorList>
            <person name="Rombauts S."/>
        </authorList>
    </citation>
    <scope>NUCLEOTIDE SEQUENCE</scope>
    <source>
        <strain evidence="3">London</strain>
    </source>
</reference>
<keyword evidence="1" id="KW-0812">Transmembrane</keyword>
<accession>T1KME3</accession>
<dbReference type="HOGENOM" id="CLU_036435_0_0_1"/>
<reference evidence="2" key="2">
    <citation type="submission" date="2015-06" db="UniProtKB">
        <authorList>
            <consortium name="EnsemblMetazoa"/>
        </authorList>
    </citation>
    <scope>IDENTIFICATION</scope>
</reference>
<keyword evidence="3" id="KW-1185">Reference proteome</keyword>
<keyword evidence="1" id="KW-1133">Transmembrane helix</keyword>
<dbReference type="AlphaFoldDB" id="T1KME3"/>
<feature type="transmembrane region" description="Helical" evidence="1">
    <location>
        <begin position="178"/>
        <end position="198"/>
    </location>
</feature>
<evidence type="ECO:0000313" key="3">
    <source>
        <dbReference type="Proteomes" id="UP000015104"/>
    </source>
</evidence>
<organism evidence="2 3">
    <name type="scientific">Tetranychus urticae</name>
    <name type="common">Two-spotted spider mite</name>
    <dbReference type="NCBI Taxonomy" id="32264"/>
    <lineage>
        <taxon>Eukaryota</taxon>
        <taxon>Metazoa</taxon>
        <taxon>Ecdysozoa</taxon>
        <taxon>Arthropoda</taxon>
        <taxon>Chelicerata</taxon>
        <taxon>Arachnida</taxon>
        <taxon>Acari</taxon>
        <taxon>Acariformes</taxon>
        <taxon>Trombidiformes</taxon>
        <taxon>Prostigmata</taxon>
        <taxon>Eleutherengona</taxon>
        <taxon>Raphignathae</taxon>
        <taxon>Tetranychoidea</taxon>
        <taxon>Tetranychidae</taxon>
        <taxon>Tetranychus</taxon>
    </lineage>
</organism>
<name>T1KME3_TETUR</name>
<dbReference type="EMBL" id="CAEY01000241">
    <property type="status" value="NOT_ANNOTATED_CDS"/>
    <property type="molecule type" value="Genomic_DNA"/>
</dbReference>
<dbReference type="EnsemblMetazoa" id="tetur15g01310.1">
    <property type="protein sequence ID" value="tetur15g01310.1"/>
    <property type="gene ID" value="tetur15g01310"/>
</dbReference>
<proteinExistence type="predicted"/>